<dbReference type="EMBL" id="ML993607">
    <property type="protein sequence ID" value="KAF2163753.1"/>
    <property type="molecule type" value="Genomic_DNA"/>
</dbReference>
<keyword evidence="2" id="KW-1185">Reference proteome</keyword>
<dbReference type="AlphaFoldDB" id="A0A6A6CA94"/>
<evidence type="ECO:0000313" key="2">
    <source>
        <dbReference type="Proteomes" id="UP000799537"/>
    </source>
</evidence>
<dbReference type="OrthoDB" id="3650757at2759"/>
<dbReference type="Proteomes" id="UP000799537">
    <property type="component" value="Unassembled WGS sequence"/>
</dbReference>
<name>A0A6A6CA94_ZASCE</name>
<dbReference type="GeneID" id="54561159"/>
<sequence>MEDTTVDKAATCHLFRLPAELRNDIYELVYHIDIDRDVDLLHAEPPPAPTLSLVCRQTYTETKGYYQESRTRYYKQTRYFIQDLERADDLSHLRTRHLDNFTHLTLRGTVHRMLPDRKLYTFCWLPAARTWEVCRPWKPNCVAHVFVQQRYRAFRPHLAFWEVHPQSVEHMRRFVEGCLELPGGKVELWRQVVRLRDWMRRSVDR</sequence>
<protein>
    <recommendedName>
        <fullName evidence="3">F-box domain-containing protein</fullName>
    </recommendedName>
</protein>
<dbReference type="RefSeq" id="XP_033664642.1">
    <property type="nucleotide sequence ID" value="XM_033807887.1"/>
</dbReference>
<organism evidence="1 2">
    <name type="scientific">Zasmidium cellare ATCC 36951</name>
    <dbReference type="NCBI Taxonomy" id="1080233"/>
    <lineage>
        <taxon>Eukaryota</taxon>
        <taxon>Fungi</taxon>
        <taxon>Dikarya</taxon>
        <taxon>Ascomycota</taxon>
        <taxon>Pezizomycotina</taxon>
        <taxon>Dothideomycetes</taxon>
        <taxon>Dothideomycetidae</taxon>
        <taxon>Mycosphaerellales</taxon>
        <taxon>Mycosphaerellaceae</taxon>
        <taxon>Zasmidium</taxon>
    </lineage>
</organism>
<reference evidence="1" key="1">
    <citation type="journal article" date="2020" name="Stud. Mycol.">
        <title>101 Dothideomycetes genomes: a test case for predicting lifestyles and emergence of pathogens.</title>
        <authorList>
            <person name="Haridas S."/>
            <person name="Albert R."/>
            <person name="Binder M."/>
            <person name="Bloem J."/>
            <person name="Labutti K."/>
            <person name="Salamov A."/>
            <person name="Andreopoulos B."/>
            <person name="Baker S."/>
            <person name="Barry K."/>
            <person name="Bills G."/>
            <person name="Bluhm B."/>
            <person name="Cannon C."/>
            <person name="Castanera R."/>
            <person name="Culley D."/>
            <person name="Daum C."/>
            <person name="Ezra D."/>
            <person name="Gonzalez J."/>
            <person name="Henrissat B."/>
            <person name="Kuo A."/>
            <person name="Liang C."/>
            <person name="Lipzen A."/>
            <person name="Lutzoni F."/>
            <person name="Magnuson J."/>
            <person name="Mondo S."/>
            <person name="Nolan M."/>
            <person name="Ohm R."/>
            <person name="Pangilinan J."/>
            <person name="Park H.-J."/>
            <person name="Ramirez L."/>
            <person name="Alfaro M."/>
            <person name="Sun H."/>
            <person name="Tritt A."/>
            <person name="Yoshinaga Y."/>
            <person name="Zwiers L.-H."/>
            <person name="Turgeon B."/>
            <person name="Goodwin S."/>
            <person name="Spatafora J."/>
            <person name="Crous P."/>
            <person name="Grigoriev I."/>
        </authorList>
    </citation>
    <scope>NUCLEOTIDE SEQUENCE</scope>
    <source>
        <strain evidence="1">ATCC 36951</strain>
    </source>
</reference>
<evidence type="ECO:0000313" key="1">
    <source>
        <dbReference type="EMBL" id="KAF2163753.1"/>
    </source>
</evidence>
<accession>A0A6A6CA94</accession>
<proteinExistence type="predicted"/>
<gene>
    <name evidence="1" type="ORF">M409DRAFT_25937</name>
</gene>
<evidence type="ECO:0008006" key="3">
    <source>
        <dbReference type="Google" id="ProtNLM"/>
    </source>
</evidence>